<protein>
    <submittedName>
        <fullName evidence="4">Uncharacterized protein</fullName>
    </submittedName>
</protein>
<dbReference type="SUPFAM" id="SSF50969">
    <property type="entry name" value="YVTN repeat-like/Quinoprotein amine dehydrogenase"/>
    <property type="match status" value="1"/>
</dbReference>
<dbReference type="PANTHER" id="PTHR19879:SF9">
    <property type="entry name" value="TRANSCRIPTION INITIATION FACTOR TFIID SUBUNIT 5"/>
    <property type="match status" value="1"/>
</dbReference>
<keyword evidence="5" id="KW-1185">Reference proteome</keyword>
<keyword evidence="2" id="KW-0677">Repeat</keyword>
<sequence>MYTGDDSGRVLTWDRQTREYEGLYELGRLRNRRQAVWHLALAAASTRLLVPAADRIHVINLPEGTPGPHLRDTSTILPRVEVSADGRRVVTVSRDQRVAVWDAKTLERQDVSGPLAQLSGLVYAALIDDGKRVLIFRQPGAEVSMWDMRSGERVGVLDSNDIWCRVCALAPDRRAFAACVSGGTNVCVYGLPDWANRTVIRHDRQVESLTFHPNGELLALTDGTGDVALWNTTTGDRVGAWNWRIGRVRGVAFAPDGLTCAVGGFGRFAVFDVDL</sequence>
<dbReference type="Pfam" id="PF00400">
    <property type="entry name" value="WD40"/>
    <property type="match status" value="2"/>
</dbReference>
<evidence type="ECO:0000313" key="5">
    <source>
        <dbReference type="Proteomes" id="UP000503447"/>
    </source>
</evidence>
<dbReference type="EMBL" id="CP053452">
    <property type="protein sequence ID" value="QJW96372.1"/>
    <property type="molecule type" value="Genomic_DNA"/>
</dbReference>
<evidence type="ECO:0000313" key="4">
    <source>
        <dbReference type="EMBL" id="QJW96372.1"/>
    </source>
</evidence>
<organism evidence="4 5">
    <name type="scientific">Frigoriglobus tundricola</name>
    <dbReference type="NCBI Taxonomy" id="2774151"/>
    <lineage>
        <taxon>Bacteria</taxon>
        <taxon>Pseudomonadati</taxon>
        <taxon>Planctomycetota</taxon>
        <taxon>Planctomycetia</taxon>
        <taxon>Gemmatales</taxon>
        <taxon>Gemmataceae</taxon>
        <taxon>Frigoriglobus</taxon>
    </lineage>
</organism>
<evidence type="ECO:0000256" key="2">
    <source>
        <dbReference type="ARBA" id="ARBA00022737"/>
    </source>
</evidence>
<dbReference type="SMART" id="SM00320">
    <property type="entry name" value="WD40"/>
    <property type="match status" value="4"/>
</dbReference>
<evidence type="ECO:0000256" key="3">
    <source>
        <dbReference type="PROSITE-ProRule" id="PRU00221"/>
    </source>
</evidence>
<dbReference type="PANTHER" id="PTHR19879">
    <property type="entry name" value="TRANSCRIPTION INITIATION FACTOR TFIID"/>
    <property type="match status" value="1"/>
</dbReference>
<proteinExistence type="predicted"/>
<dbReference type="InterPro" id="IPR011044">
    <property type="entry name" value="Quino_amine_DH_bsu"/>
</dbReference>
<reference evidence="5" key="1">
    <citation type="submission" date="2020-05" db="EMBL/GenBank/DDBJ databases">
        <title>Frigoriglobus tundricola gen. nov., sp. nov., a psychrotolerant cellulolytic planctomycete of the family Gemmataceae with two divergent copies of 16S rRNA gene.</title>
        <authorList>
            <person name="Kulichevskaya I.S."/>
            <person name="Ivanova A.A."/>
            <person name="Naumoff D.G."/>
            <person name="Beletsky A.V."/>
            <person name="Rijpstra W.I.C."/>
            <person name="Sinninghe Damste J.S."/>
            <person name="Mardanov A.V."/>
            <person name="Ravin N.V."/>
            <person name="Dedysh S.N."/>
        </authorList>
    </citation>
    <scope>NUCLEOTIDE SEQUENCE [LARGE SCALE GENOMIC DNA]</scope>
    <source>
        <strain evidence="5">PL17</strain>
    </source>
</reference>
<dbReference type="InterPro" id="IPR001680">
    <property type="entry name" value="WD40_rpt"/>
</dbReference>
<feature type="repeat" description="WD" evidence="3">
    <location>
        <begin position="199"/>
        <end position="240"/>
    </location>
</feature>
<evidence type="ECO:0000256" key="1">
    <source>
        <dbReference type="ARBA" id="ARBA00022574"/>
    </source>
</evidence>
<dbReference type="Proteomes" id="UP000503447">
    <property type="component" value="Chromosome"/>
</dbReference>
<feature type="repeat" description="WD" evidence="3">
    <location>
        <begin position="70"/>
        <end position="111"/>
    </location>
</feature>
<dbReference type="Gene3D" id="2.130.10.10">
    <property type="entry name" value="YVTN repeat-like/Quinoprotein amine dehydrogenase"/>
    <property type="match status" value="2"/>
</dbReference>
<name>A0A6M5YTW7_9BACT</name>
<gene>
    <name evidence="4" type="ORF">FTUN_3929</name>
</gene>
<dbReference type="PROSITE" id="PS50082">
    <property type="entry name" value="WD_REPEATS_2"/>
    <property type="match status" value="2"/>
</dbReference>
<accession>A0A6M5YTW7</accession>
<dbReference type="KEGG" id="ftj:FTUN_3929"/>
<dbReference type="InterPro" id="IPR019775">
    <property type="entry name" value="WD40_repeat_CS"/>
</dbReference>
<dbReference type="AlphaFoldDB" id="A0A6M5YTW7"/>
<dbReference type="PROSITE" id="PS00678">
    <property type="entry name" value="WD_REPEATS_1"/>
    <property type="match status" value="1"/>
</dbReference>
<keyword evidence="1 3" id="KW-0853">WD repeat</keyword>
<dbReference type="InterPro" id="IPR015943">
    <property type="entry name" value="WD40/YVTN_repeat-like_dom_sf"/>
</dbReference>
<dbReference type="RefSeq" id="WP_171471970.1">
    <property type="nucleotide sequence ID" value="NZ_CP053452.2"/>
</dbReference>